<gene>
    <name evidence="3" type="ORF">LX16_0688</name>
</gene>
<dbReference type="PANTHER" id="PTHR35377">
    <property type="entry name" value="ANTITOXIN VAPB49-RELATED-RELATED"/>
    <property type="match status" value="1"/>
</dbReference>
<comment type="caution">
    <text evidence="3">The sequence shown here is derived from an EMBL/GenBank/DDBJ whole genome shotgun (WGS) entry which is preliminary data.</text>
</comment>
<evidence type="ECO:0000256" key="2">
    <source>
        <dbReference type="RuleBase" id="RU362080"/>
    </source>
</evidence>
<dbReference type="NCBIfam" id="TIGR01552">
    <property type="entry name" value="phd_fam"/>
    <property type="match status" value="1"/>
</dbReference>
<protein>
    <recommendedName>
        <fullName evidence="2">Antitoxin</fullName>
    </recommendedName>
</protein>
<accession>A0A562VAU0</accession>
<dbReference type="Proteomes" id="UP000321617">
    <property type="component" value="Unassembled WGS sequence"/>
</dbReference>
<dbReference type="SUPFAM" id="SSF143120">
    <property type="entry name" value="YefM-like"/>
    <property type="match status" value="1"/>
</dbReference>
<reference evidence="3 4" key="1">
    <citation type="journal article" date="2013" name="Stand. Genomic Sci.">
        <title>Genomic Encyclopedia of Type Strains, Phase I: The one thousand microbial genomes (KMG-I) project.</title>
        <authorList>
            <person name="Kyrpides N.C."/>
            <person name="Woyke T."/>
            <person name="Eisen J.A."/>
            <person name="Garrity G."/>
            <person name="Lilburn T.G."/>
            <person name="Beck B.J."/>
            <person name="Whitman W.B."/>
            <person name="Hugenholtz P."/>
            <person name="Klenk H.P."/>
        </authorList>
    </citation>
    <scope>NUCLEOTIDE SEQUENCE [LARGE SCALE GENOMIC DNA]</scope>
    <source>
        <strain evidence="3 4">DSM 45044</strain>
    </source>
</reference>
<dbReference type="Gene3D" id="3.40.1620.10">
    <property type="entry name" value="YefM-like domain"/>
    <property type="match status" value="1"/>
</dbReference>
<dbReference type="InterPro" id="IPR006442">
    <property type="entry name" value="Antitoxin_Phd/YefM"/>
</dbReference>
<dbReference type="RefSeq" id="WP_147132927.1">
    <property type="nucleotide sequence ID" value="NZ_BAABIJ010000001.1"/>
</dbReference>
<evidence type="ECO:0000313" key="3">
    <source>
        <dbReference type="EMBL" id="TWJ14992.1"/>
    </source>
</evidence>
<dbReference type="AlphaFoldDB" id="A0A562VAU0"/>
<evidence type="ECO:0000313" key="4">
    <source>
        <dbReference type="Proteomes" id="UP000321617"/>
    </source>
</evidence>
<dbReference type="InterPro" id="IPR036165">
    <property type="entry name" value="YefM-like_sf"/>
</dbReference>
<dbReference type="Pfam" id="PF02604">
    <property type="entry name" value="PhdYeFM_antitox"/>
    <property type="match status" value="1"/>
</dbReference>
<dbReference type="OrthoDB" id="33091at2"/>
<evidence type="ECO:0000256" key="1">
    <source>
        <dbReference type="ARBA" id="ARBA00009981"/>
    </source>
</evidence>
<name>A0A562VAU0_9ACTN</name>
<proteinExistence type="inferred from homology"/>
<sequence length="94" mass="10392">MSASSSAQYNIHEAKTHFSKIVERVEHGEEITISRAGRPFAKVVPLPPRANRRGYGSLRGRVNMADDWDAPATNNVIARDFGLSECGFSWTLTS</sequence>
<comment type="function">
    <text evidence="2">Antitoxin component of a type II toxin-antitoxin (TA) system.</text>
</comment>
<dbReference type="InterPro" id="IPR051416">
    <property type="entry name" value="phD-YefM_TA_antitoxins"/>
</dbReference>
<comment type="similarity">
    <text evidence="1 2">Belongs to the phD/YefM antitoxin family.</text>
</comment>
<organism evidence="3 4">
    <name type="scientific">Stackebrandtia albiflava</name>
    <dbReference type="NCBI Taxonomy" id="406432"/>
    <lineage>
        <taxon>Bacteria</taxon>
        <taxon>Bacillati</taxon>
        <taxon>Actinomycetota</taxon>
        <taxon>Actinomycetes</taxon>
        <taxon>Glycomycetales</taxon>
        <taxon>Glycomycetaceae</taxon>
        <taxon>Stackebrandtia</taxon>
    </lineage>
</organism>
<dbReference type="EMBL" id="VLLL01000005">
    <property type="protein sequence ID" value="TWJ14992.1"/>
    <property type="molecule type" value="Genomic_DNA"/>
</dbReference>
<keyword evidence="4" id="KW-1185">Reference proteome</keyword>